<comment type="caution">
    <text evidence="2">The sequence shown here is derived from an EMBL/GenBank/DDBJ whole genome shotgun (WGS) entry which is preliminary data.</text>
</comment>
<dbReference type="AlphaFoldDB" id="A0A6L3SU35"/>
<dbReference type="Proteomes" id="UP000474159">
    <property type="component" value="Unassembled WGS sequence"/>
</dbReference>
<evidence type="ECO:0000313" key="2">
    <source>
        <dbReference type="EMBL" id="KAB1075927.1"/>
    </source>
</evidence>
<organism evidence="2 3">
    <name type="scientific">Methylobacterium soli</name>
    <dbReference type="NCBI Taxonomy" id="553447"/>
    <lineage>
        <taxon>Bacteria</taxon>
        <taxon>Pseudomonadati</taxon>
        <taxon>Pseudomonadota</taxon>
        <taxon>Alphaproteobacteria</taxon>
        <taxon>Hyphomicrobiales</taxon>
        <taxon>Methylobacteriaceae</taxon>
        <taxon>Methylobacterium</taxon>
    </lineage>
</organism>
<evidence type="ECO:0000256" key="1">
    <source>
        <dbReference type="SAM" id="MobiDB-lite"/>
    </source>
</evidence>
<feature type="compositionally biased region" description="Polar residues" evidence="1">
    <location>
        <begin position="17"/>
        <end position="39"/>
    </location>
</feature>
<dbReference type="RefSeq" id="WP_151003105.1">
    <property type="nucleotide sequence ID" value="NZ_BPQY01000086.1"/>
</dbReference>
<gene>
    <name evidence="2" type="ORF">F6X53_24155</name>
</gene>
<dbReference type="EMBL" id="VZZK01000032">
    <property type="protein sequence ID" value="KAB1075927.1"/>
    <property type="molecule type" value="Genomic_DNA"/>
</dbReference>
<accession>A0A6L3SU35</accession>
<protein>
    <submittedName>
        <fullName evidence="2">Uncharacterized protein</fullName>
    </submittedName>
</protein>
<evidence type="ECO:0000313" key="3">
    <source>
        <dbReference type="Proteomes" id="UP000474159"/>
    </source>
</evidence>
<dbReference type="OrthoDB" id="7065657at2"/>
<feature type="region of interest" description="Disordered" evidence="1">
    <location>
        <begin position="1"/>
        <end position="46"/>
    </location>
</feature>
<name>A0A6L3SU35_9HYPH</name>
<sequence>MLDKNQPGLNAKKATLRQGQPSLPKTTSADTEMNTSNLLNKPDNNDTTDADVQAVLAPLVGIIDQFQRVHYLGQVGEFDVIAIRREPEEFGASDAEFLRDVIAFCGGEELALCEVQGAAGSRSLQVAGSSRGLTKALRTAPSDGVGTGLRVEWICPVSGNAFPVPTLGHLLDVVSTFARRGVGKVTA</sequence>
<proteinExistence type="predicted"/>
<keyword evidence="3" id="KW-1185">Reference proteome</keyword>
<reference evidence="2 3" key="1">
    <citation type="submission" date="2019-09" db="EMBL/GenBank/DDBJ databases">
        <title>YIM 48816 draft genome.</title>
        <authorList>
            <person name="Jiang L."/>
        </authorList>
    </citation>
    <scope>NUCLEOTIDE SEQUENCE [LARGE SCALE GENOMIC DNA]</scope>
    <source>
        <strain evidence="2 3">YIM 48816</strain>
    </source>
</reference>